<dbReference type="InterPro" id="IPR004012">
    <property type="entry name" value="Run_dom"/>
</dbReference>
<evidence type="ECO:0000259" key="3">
    <source>
        <dbReference type="PROSITE" id="PS50826"/>
    </source>
</evidence>
<dbReference type="SMART" id="SM00593">
    <property type="entry name" value="RUN"/>
    <property type="match status" value="1"/>
</dbReference>
<dbReference type="InterPro" id="IPR037213">
    <property type="entry name" value="Run_dom_sf"/>
</dbReference>
<dbReference type="Pfam" id="PF02759">
    <property type="entry name" value="RUN"/>
    <property type="match status" value="1"/>
</dbReference>
<dbReference type="PROSITE" id="PS50826">
    <property type="entry name" value="RUN"/>
    <property type="match status" value="1"/>
</dbReference>
<dbReference type="SUPFAM" id="SSF140741">
    <property type="entry name" value="RUN domain-like"/>
    <property type="match status" value="1"/>
</dbReference>
<dbReference type="Proteomes" id="UP001458880">
    <property type="component" value="Unassembled WGS sequence"/>
</dbReference>
<dbReference type="Gene3D" id="1.20.58.900">
    <property type="match status" value="1"/>
</dbReference>
<feature type="coiled-coil region" evidence="1">
    <location>
        <begin position="678"/>
        <end position="705"/>
    </location>
</feature>
<feature type="compositionally biased region" description="Low complexity" evidence="2">
    <location>
        <begin position="567"/>
        <end position="585"/>
    </location>
</feature>
<organism evidence="4 5">
    <name type="scientific">Popillia japonica</name>
    <name type="common">Japanese beetle</name>
    <dbReference type="NCBI Taxonomy" id="7064"/>
    <lineage>
        <taxon>Eukaryota</taxon>
        <taxon>Metazoa</taxon>
        <taxon>Ecdysozoa</taxon>
        <taxon>Arthropoda</taxon>
        <taxon>Hexapoda</taxon>
        <taxon>Insecta</taxon>
        <taxon>Pterygota</taxon>
        <taxon>Neoptera</taxon>
        <taxon>Endopterygota</taxon>
        <taxon>Coleoptera</taxon>
        <taxon>Polyphaga</taxon>
        <taxon>Scarabaeiformia</taxon>
        <taxon>Scarabaeidae</taxon>
        <taxon>Rutelinae</taxon>
        <taxon>Popillia</taxon>
    </lineage>
</organism>
<feature type="compositionally biased region" description="Low complexity" evidence="2">
    <location>
        <begin position="254"/>
        <end position="272"/>
    </location>
</feature>
<name>A0AAW1K169_POPJA</name>
<dbReference type="PANTHER" id="PTHR47194:SF3">
    <property type="entry name" value="SORTING NEXIN 29"/>
    <property type="match status" value="1"/>
</dbReference>
<feature type="region of interest" description="Disordered" evidence="2">
    <location>
        <begin position="566"/>
        <end position="643"/>
    </location>
</feature>
<evidence type="ECO:0000313" key="4">
    <source>
        <dbReference type="EMBL" id="KAK9711498.1"/>
    </source>
</evidence>
<feature type="region of interest" description="Disordered" evidence="2">
    <location>
        <begin position="253"/>
        <end position="330"/>
    </location>
</feature>
<protein>
    <submittedName>
        <fullName evidence="4">RUN domain</fullName>
    </submittedName>
</protein>
<dbReference type="InterPro" id="IPR047329">
    <property type="entry name" value="RUN_SNX29"/>
</dbReference>
<evidence type="ECO:0000256" key="1">
    <source>
        <dbReference type="SAM" id="Coils"/>
    </source>
</evidence>
<dbReference type="AlphaFoldDB" id="A0AAW1K169"/>
<proteinExistence type="predicted"/>
<feature type="compositionally biased region" description="Polar residues" evidence="2">
    <location>
        <begin position="273"/>
        <end position="296"/>
    </location>
</feature>
<evidence type="ECO:0000313" key="5">
    <source>
        <dbReference type="Proteomes" id="UP001458880"/>
    </source>
</evidence>
<keyword evidence="1" id="KW-0175">Coiled coil</keyword>
<sequence length="810" mass="90128">MSLKLMSTVIPISTTSTTVSSTHSKSEDSGKLLNQLLECVQHCQKRFGGKTELATEFDSCVAALCLSLESVLLHGLRQKPLPEGQTSALRQVSDIVSNTLHLNNDNLSFWPFVSKHLTKHEKERYGILKQIWTDIGRGKAWIRSALNEKTLERYFHTILSNKELLRCYYEDWALILDEEKNSMLPNMAAGLGSILFAISIDKAELNAGNATEKMDKLKAMVEPIIEAPIPDNVHKKRVVPKQVISFDDEENILSSSVPSSSSSVTSDTNSSNELRSNSDNKGSNSNRQSDLPSNTEAKLKRKLSFEASGSRDKFQNSIDGPLTPIQSNVGELTPISVETATDSPEAAETICKDIPIDISAVFTEIEKKNLEFMKLNEKITFLNKENTTLKEQLNKYVGAVQMLKQGNGSLHKALEDLHIDGQKPDYKHEAKIFEKKLVQVAEMHAELMDFNVHLQQSLCQKDKIIERLVSELEEVRGPMALDDITEDSRHAINVWIPSAFLTGLGSILFAISIDKAELNAGNATEKMDKLKAMVEPIIEAPIPDNVHKKRVVPKQVISFDDEENILSSSVPSSSSSVTSDTNSSNELRSNSDNKGSNSNRQSDLPSNTEAKLKRKLSFEASGSRDKFQNSIDGPLTPIQSNVGELTPISVETATDSPEAAETICKDIPIDISAVFTEIEKKNLEFMKLNEKITFLNKENTTLKEQLNKYVGAVQMLKQGNGSLHKALEDLHIDGQKPDYKHEAKIFEKTSPELMDFNVHLQQSLCQKDKIIERLVSELEEVRGPMALDDITEDSRHAINVWIPSAFLTGM</sequence>
<comment type="caution">
    <text evidence="4">The sequence shown here is derived from an EMBL/GenBank/DDBJ whole genome shotgun (WGS) entry which is preliminary data.</text>
</comment>
<dbReference type="PANTHER" id="PTHR47194">
    <property type="entry name" value="SORTING NEXIN-29-RELATED"/>
    <property type="match status" value="1"/>
</dbReference>
<evidence type="ECO:0000256" key="2">
    <source>
        <dbReference type="SAM" id="MobiDB-lite"/>
    </source>
</evidence>
<dbReference type="EMBL" id="JASPKY010000279">
    <property type="protein sequence ID" value="KAK9711498.1"/>
    <property type="molecule type" value="Genomic_DNA"/>
</dbReference>
<gene>
    <name evidence="4" type="ORF">QE152_g25450</name>
</gene>
<reference evidence="4 5" key="1">
    <citation type="journal article" date="2024" name="BMC Genomics">
        <title>De novo assembly and annotation of Popillia japonica's genome with initial clues to its potential as an invasive pest.</title>
        <authorList>
            <person name="Cucini C."/>
            <person name="Boschi S."/>
            <person name="Funari R."/>
            <person name="Cardaioli E."/>
            <person name="Iannotti N."/>
            <person name="Marturano G."/>
            <person name="Paoli F."/>
            <person name="Bruttini M."/>
            <person name="Carapelli A."/>
            <person name="Frati F."/>
            <person name="Nardi F."/>
        </authorList>
    </citation>
    <scope>NUCLEOTIDE SEQUENCE [LARGE SCALE GENOMIC DNA]</scope>
    <source>
        <strain evidence="4">DMR45628</strain>
    </source>
</reference>
<keyword evidence="5" id="KW-1185">Reference proteome</keyword>
<feature type="coiled-coil region" evidence="1">
    <location>
        <begin position="365"/>
        <end position="392"/>
    </location>
</feature>
<feature type="compositionally biased region" description="Polar residues" evidence="2">
    <location>
        <begin position="586"/>
        <end position="609"/>
    </location>
</feature>
<dbReference type="CDD" id="cd17689">
    <property type="entry name" value="RUN_SNX29"/>
    <property type="match status" value="1"/>
</dbReference>
<feature type="domain" description="RUN" evidence="3">
    <location>
        <begin position="55"/>
        <end position="203"/>
    </location>
</feature>
<accession>A0AAW1K169</accession>